<evidence type="ECO:0000256" key="1">
    <source>
        <dbReference type="SAM" id="MobiDB-lite"/>
    </source>
</evidence>
<name>A0ABQ9IAY6_9NEOP</name>
<accession>A0ABQ9IAY6</accession>
<feature type="compositionally biased region" description="Basic and acidic residues" evidence="1">
    <location>
        <begin position="101"/>
        <end position="117"/>
    </location>
</feature>
<reference evidence="2 3" key="1">
    <citation type="submission" date="2023-02" db="EMBL/GenBank/DDBJ databases">
        <title>LHISI_Scaffold_Assembly.</title>
        <authorList>
            <person name="Stuart O.P."/>
            <person name="Cleave R."/>
            <person name="Magrath M.J.L."/>
            <person name="Mikheyev A.S."/>
        </authorList>
    </citation>
    <scope>NUCLEOTIDE SEQUENCE [LARGE SCALE GENOMIC DNA]</scope>
    <source>
        <strain evidence="2">Daus_M_001</strain>
        <tissue evidence="2">Leg muscle</tissue>
    </source>
</reference>
<dbReference type="EMBL" id="JARBHB010000002">
    <property type="protein sequence ID" value="KAJ8893788.1"/>
    <property type="molecule type" value="Genomic_DNA"/>
</dbReference>
<dbReference type="Proteomes" id="UP001159363">
    <property type="component" value="Chromosome 2"/>
</dbReference>
<gene>
    <name evidence="2" type="ORF">PR048_006389</name>
</gene>
<proteinExistence type="predicted"/>
<evidence type="ECO:0000313" key="2">
    <source>
        <dbReference type="EMBL" id="KAJ8893788.1"/>
    </source>
</evidence>
<sequence>MSIGEGSGCEGVSRLLESNRDEMCWQKSSSILGHGDWLCAASEIGLPVYGRGNLEGDSQEHAQHLSVRPLRLPTCKPRRGVSEVARESSAASPLKGFRVEHGAAPECKGRETGDPRENPLTSAFVQHDSYMRKSGVTRRASSPVRLGGSRICILTSTPPRPLTRAACQPTSKLQGADWRAALRCDIPLADDAILLAYALMEFAEQATVSSPESTAMRTCVPCKLHIHEGERNWCAMWRVPAHKTPQTRDTAVLEDHVPQNALPSLATEPIAQRDLRGDEDFRVVSRRVKEVTSRRRSRRKR</sequence>
<comment type="caution">
    <text evidence="2">The sequence shown here is derived from an EMBL/GenBank/DDBJ whole genome shotgun (WGS) entry which is preliminary data.</text>
</comment>
<organism evidence="2 3">
    <name type="scientific">Dryococelus australis</name>
    <dbReference type="NCBI Taxonomy" id="614101"/>
    <lineage>
        <taxon>Eukaryota</taxon>
        <taxon>Metazoa</taxon>
        <taxon>Ecdysozoa</taxon>
        <taxon>Arthropoda</taxon>
        <taxon>Hexapoda</taxon>
        <taxon>Insecta</taxon>
        <taxon>Pterygota</taxon>
        <taxon>Neoptera</taxon>
        <taxon>Polyneoptera</taxon>
        <taxon>Phasmatodea</taxon>
        <taxon>Verophasmatodea</taxon>
        <taxon>Anareolatae</taxon>
        <taxon>Phasmatidae</taxon>
        <taxon>Eurycanthinae</taxon>
        <taxon>Dryococelus</taxon>
    </lineage>
</organism>
<feature type="region of interest" description="Disordered" evidence="1">
    <location>
        <begin position="101"/>
        <end position="120"/>
    </location>
</feature>
<evidence type="ECO:0000313" key="3">
    <source>
        <dbReference type="Proteomes" id="UP001159363"/>
    </source>
</evidence>
<keyword evidence="3" id="KW-1185">Reference proteome</keyword>
<protein>
    <submittedName>
        <fullName evidence="2">Uncharacterized protein</fullName>
    </submittedName>
</protein>